<protein>
    <submittedName>
        <fullName evidence="1">Uncharacterized protein</fullName>
    </submittedName>
</protein>
<dbReference type="GeneID" id="60322662"/>
<sequence length="44" mass="4923">MVMSFCIAYGAIPAHVERIPAYDCLDCRRGDRSCPGHPRELVSE</sequence>
<keyword evidence="2" id="KW-1185">Reference proteome</keyword>
<dbReference type="RefSeq" id="YP_009951229.1">
    <property type="nucleotide sequence ID" value="NC_051599.1"/>
</dbReference>
<name>A0A222ZL97_9CAUD</name>
<evidence type="ECO:0000313" key="2">
    <source>
        <dbReference type="Proteomes" id="UP000224528"/>
    </source>
</evidence>
<dbReference type="Proteomes" id="UP000224528">
    <property type="component" value="Segment"/>
</dbReference>
<dbReference type="EMBL" id="MF324908">
    <property type="protein sequence ID" value="ASR85062.1"/>
    <property type="molecule type" value="Genomic_DNA"/>
</dbReference>
<evidence type="ECO:0000313" key="1">
    <source>
        <dbReference type="EMBL" id="ASR85062.1"/>
    </source>
</evidence>
<proteinExistence type="predicted"/>
<dbReference type="KEGG" id="vg:60322662"/>
<reference evidence="1 2" key="1">
    <citation type="submission" date="2017-06" db="EMBL/GenBank/DDBJ databases">
        <authorList>
            <person name="Barekzi N."/>
            <person name="Denby H.W."/>
            <person name="Murphy J.L."/>
            <person name="Richards S."/>
            <person name="Womack F.R."/>
            <person name="Stoner T.H."/>
            <person name="Garlena R.A."/>
            <person name="Russell D.A."/>
            <person name="Pope W.H."/>
            <person name="Jacobs-Sera D."/>
            <person name="Hatfull G.F."/>
        </authorList>
    </citation>
    <scope>NUCLEOTIDE SEQUENCE [LARGE SCALE GENOMIC DNA]</scope>
</reference>
<dbReference type="Pfam" id="PF24128">
    <property type="entry name" value="Phage_zn_bind_4"/>
    <property type="match status" value="1"/>
</dbReference>
<dbReference type="InterPro" id="IPR057391">
    <property type="entry name" value="Zn-bd_phage_4"/>
</dbReference>
<accession>A0A222ZL97</accession>
<organism evidence="1 2">
    <name type="scientific">Mycobacterium phage Unicorn</name>
    <dbReference type="NCBI Taxonomy" id="2015825"/>
    <lineage>
        <taxon>Viruses</taxon>
        <taxon>Duplodnaviria</taxon>
        <taxon>Heunggongvirae</taxon>
        <taxon>Uroviricota</taxon>
        <taxon>Caudoviricetes</taxon>
        <taxon>Weiservirinae</taxon>
        <taxon>Unicornvirus</taxon>
        <taxon>Unicornvirus unicorn</taxon>
    </lineage>
</organism>
<gene>
    <name evidence="1" type="primary">51</name>
    <name evidence="1" type="ORF">SEA_UNICORN_51</name>
</gene>